<accession>A0A382I8F3</accession>
<dbReference type="SUPFAM" id="SSF82693">
    <property type="entry name" value="Multidrug efflux transporter AcrB pore domain, PN1, PN2, PC1 and PC2 subdomains"/>
    <property type="match status" value="1"/>
</dbReference>
<dbReference type="PANTHER" id="PTHR32063">
    <property type="match status" value="1"/>
</dbReference>
<dbReference type="Gene3D" id="1.20.1640.10">
    <property type="entry name" value="Multidrug efflux transporter AcrB transmembrane domain"/>
    <property type="match status" value="1"/>
</dbReference>
<dbReference type="GO" id="GO:0042910">
    <property type="term" value="F:xenobiotic transmembrane transporter activity"/>
    <property type="evidence" value="ECO:0007669"/>
    <property type="project" value="TreeGrafter"/>
</dbReference>
<keyword evidence="1" id="KW-0812">Transmembrane</keyword>
<keyword evidence="1" id="KW-0472">Membrane</keyword>
<dbReference type="AlphaFoldDB" id="A0A382I8F3"/>
<evidence type="ECO:0000313" key="2">
    <source>
        <dbReference type="EMBL" id="SVB95582.1"/>
    </source>
</evidence>
<reference evidence="2" key="1">
    <citation type="submission" date="2018-05" db="EMBL/GenBank/DDBJ databases">
        <authorList>
            <person name="Lanie J.A."/>
            <person name="Ng W.-L."/>
            <person name="Kazmierczak K.M."/>
            <person name="Andrzejewski T.M."/>
            <person name="Davidsen T.M."/>
            <person name="Wayne K.J."/>
            <person name="Tettelin H."/>
            <person name="Glass J.I."/>
            <person name="Rusch D."/>
            <person name="Podicherti R."/>
            <person name="Tsui H.-C.T."/>
            <person name="Winkler M.E."/>
        </authorList>
    </citation>
    <scope>NUCLEOTIDE SEQUENCE</scope>
</reference>
<dbReference type="Pfam" id="PF00873">
    <property type="entry name" value="ACR_tran"/>
    <property type="match status" value="1"/>
</dbReference>
<protein>
    <recommendedName>
        <fullName evidence="3">Acriflavin resistance protein</fullName>
    </recommendedName>
</protein>
<dbReference type="PANTHER" id="PTHR32063:SF33">
    <property type="entry name" value="RND SUPERFAMILY EFFLUX PUMP PERMEASE COMPONENT"/>
    <property type="match status" value="1"/>
</dbReference>
<dbReference type="GO" id="GO:0005886">
    <property type="term" value="C:plasma membrane"/>
    <property type="evidence" value="ECO:0007669"/>
    <property type="project" value="TreeGrafter"/>
</dbReference>
<gene>
    <name evidence="2" type="ORF">METZ01_LOCUS248436</name>
</gene>
<keyword evidence="1" id="KW-1133">Transmembrane helix</keyword>
<dbReference type="PRINTS" id="PR00702">
    <property type="entry name" value="ACRIFLAVINRP"/>
</dbReference>
<sequence>MERLIRWFVNNGVAANLLMAFIIIAGALTIPLLKMEVFPEIEIDIINITAVYPGASPSDVEEAVCIRIEERLQGLDGIKKISSTASENIGSVNVEVLPGQDVSEMLDRVKA</sequence>
<evidence type="ECO:0000256" key="1">
    <source>
        <dbReference type="SAM" id="Phobius"/>
    </source>
</evidence>
<feature type="non-terminal residue" evidence="2">
    <location>
        <position position="111"/>
    </location>
</feature>
<dbReference type="InterPro" id="IPR001036">
    <property type="entry name" value="Acrflvin-R"/>
</dbReference>
<feature type="transmembrane region" description="Helical" evidence="1">
    <location>
        <begin position="12"/>
        <end position="33"/>
    </location>
</feature>
<dbReference type="Gene3D" id="3.30.70.1430">
    <property type="entry name" value="Multidrug efflux transporter AcrB pore domain"/>
    <property type="match status" value="1"/>
</dbReference>
<dbReference type="EMBL" id="UINC01065671">
    <property type="protein sequence ID" value="SVB95582.1"/>
    <property type="molecule type" value="Genomic_DNA"/>
</dbReference>
<organism evidence="2">
    <name type="scientific">marine metagenome</name>
    <dbReference type="NCBI Taxonomy" id="408172"/>
    <lineage>
        <taxon>unclassified sequences</taxon>
        <taxon>metagenomes</taxon>
        <taxon>ecological metagenomes</taxon>
    </lineage>
</organism>
<evidence type="ECO:0008006" key="3">
    <source>
        <dbReference type="Google" id="ProtNLM"/>
    </source>
</evidence>
<proteinExistence type="predicted"/>
<name>A0A382I8F3_9ZZZZ</name>